<dbReference type="GO" id="GO:0008138">
    <property type="term" value="F:protein tyrosine/serine/threonine phosphatase activity"/>
    <property type="evidence" value="ECO:0007669"/>
    <property type="project" value="InterPro"/>
</dbReference>
<keyword evidence="6" id="KW-0904">Protein phosphatase</keyword>
<dbReference type="InterPro" id="IPR000387">
    <property type="entry name" value="Tyr_Pase_dom"/>
</dbReference>
<feature type="active site" description="Phosphocysteine intermediate" evidence="11">
    <location>
        <position position="92"/>
    </location>
</feature>
<evidence type="ECO:0000256" key="4">
    <source>
        <dbReference type="ARBA" id="ARBA00022490"/>
    </source>
</evidence>
<dbReference type="Gene3D" id="3.90.190.10">
    <property type="entry name" value="Protein tyrosine phosphatase superfamily"/>
    <property type="match status" value="1"/>
</dbReference>
<comment type="similarity">
    <text evidence="3">Belongs to the protein-tyrosine phosphatase family. Non-receptor class dual specificity subfamily.</text>
</comment>
<dbReference type="FunFam" id="3.90.190.10:FF:000056">
    <property type="entry name" value="Dual specificity phosphatase 12"/>
    <property type="match status" value="1"/>
</dbReference>
<keyword evidence="4" id="KW-0963">Cytoplasm</keyword>
<dbReference type="PROSITE" id="PS50056">
    <property type="entry name" value="TYR_PHOSPHATASE_2"/>
    <property type="match status" value="1"/>
</dbReference>
<evidence type="ECO:0000313" key="15">
    <source>
        <dbReference type="EMBL" id="JAP73371.1"/>
    </source>
</evidence>
<dbReference type="CDD" id="cd14498">
    <property type="entry name" value="DSP"/>
    <property type="match status" value="1"/>
</dbReference>
<comment type="catalytic activity">
    <reaction evidence="9">
        <text>O-phospho-L-threonyl-[protein] + H2O = L-threonyl-[protein] + phosphate</text>
        <dbReference type="Rhea" id="RHEA:47004"/>
        <dbReference type="Rhea" id="RHEA-COMP:11060"/>
        <dbReference type="Rhea" id="RHEA-COMP:11605"/>
        <dbReference type="ChEBI" id="CHEBI:15377"/>
        <dbReference type="ChEBI" id="CHEBI:30013"/>
        <dbReference type="ChEBI" id="CHEBI:43474"/>
        <dbReference type="ChEBI" id="CHEBI:61977"/>
        <dbReference type="EC" id="3.1.3.16"/>
    </reaction>
</comment>
<accession>A0A131Y616</accession>
<dbReference type="InterPro" id="IPR016278">
    <property type="entry name" value="DUSP12"/>
</dbReference>
<dbReference type="SUPFAM" id="SSF52799">
    <property type="entry name" value="(Phosphotyrosine protein) phosphatases II"/>
    <property type="match status" value="1"/>
</dbReference>
<evidence type="ECO:0000256" key="12">
    <source>
        <dbReference type="SAM" id="MobiDB-lite"/>
    </source>
</evidence>
<comment type="catalytic activity">
    <reaction evidence="10">
        <text>O-phospho-L-tyrosyl-[protein] + H2O = L-tyrosyl-[protein] + phosphate</text>
        <dbReference type="Rhea" id="RHEA:10684"/>
        <dbReference type="Rhea" id="RHEA-COMP:10136"/>
        <dbReference type="Rhea" id="RHEA-COMP:20101"/>
        <dbReference type="ChEBI" id="CHEBI:15377"/>
        <dbReference type="ChEBI" id="CHEBI:43474"/>
        <dbReference type="ChEBI" id="CHEBI:46858"/>
        <dbReference type="ChEBI" id="CHEBI:61978"/>
        <dbReference type="EC" id="3.1.3.48"/>
    </reaction>
</comment>
<evidence type="ECO:0000256" key="11">
    <source>
        <dbReference type="PIRSR" id="PIRSR000941-50"/>
    </source>
</evidence>
<feature type="compositionally biased region" description="Low complexity" evidence="12">
    <location>
        <begin position="299"/>
        <end position="318"/>
    </location>
</feature>
<evidence type="ECO:0000256" key="2">
    <source>
        <dbReference type="ARBA" id="ARBA00004496"/>
    </source>
</evidence>
<dbReference type="PROSITE" id="PS00383">
    <property type="entry name" value="TYR_PHOSPHATASE_1"/>
    <property type="match status" value="1"/>
</dbReference>
<feature type="domain" description="Tyrosine-protein phosphatase" evidence="13">
    <location>
        <begin position="6"/>
        <end position="148"/>
    </location>
</feature>
<dbReference type="PROSITE" id="PS50054">
    <property type="entry name" value="TYR_PHOSPHATASE_DUAL"/>
    <property type="match status" value="1"/>
</dbReference>
<dbReference type="InterPro" id="IPR020422">
    <property type="entry name" value="TYR_PHOSPHATASE_DUAL_dom"/>
</dbReference>
<protein>
    <submittedName>
        <fullName evidence="15">Putative dual specificity protein phosphatase</fullName>
    </submittedName>
</protein>
<dbReference type="GO" id="GO:0004725">
    <property type="term" value="F:protein tyrosine phosphatase activity"/>
    <property type="evidence" value="ECO:0007669"/>
    <property type="project" value="UniProtKB-EC"/>
</dbReference>
<comment type="catalytic activity">
    <reaction evidence="8">
        <text>O-phospho-L-seryl-[protein] + H2O = L-seryl-[protein] + phosphate</text>
        <dbReference type="Rhea" id="RHEA:20629"/>
        <dbReference type="Rhea" id="RHEA-COMP:9863"/>
        <dbReference type="Rhea" id="RHEA-COMP:11604"/>
        <dbReference type="ChEBI" id="CHEBI:15377"/>
        <dbReference type="ChEBI" id="CHEBI:29999"/>
        <dbReference type="ChEBI" id="CHEBI:43474"/>
        <dbReference type="ChEBI" id="CHEBI:83421"/>
        <dbReference type="EC" id="3.1.3.16"/>
    </reaction>
</comment>
<feature type="domain" description="Tyrosine specific protein phosphatases" evidence="14">
    <location>
        <begin position="66"/>
        <end position="126"/>
    </location>
</feature>
<proteinExistence type="evidence at transcript level"/>
<evidence type="ECO:0000256" key="10">
    <source>
        <dbReference type="ARBA" id="ARBA00051722"/>
    </source>
</evidence>
<dbReference type="PANTHER" id="PTHR45848:SF4">
    <property type="entry name" value="DUAL SPECIFICITY PROTEIN PHOSPHATASE 12"/>
    <property type="match status" value="1"/>
</dbReference>
<evidence type="ECO:0000259" key="14">
    <source>
        <dbReference type="PROSITE" id="PS50056"/>
    </source>
</evidence>
<dbReference type="AlphaFoldDB" id="A0A131Y616"/>
<name>A0A131Y616_IXORI</name>
<dbReference type="SMART" id="SM00195">
    <property type="entry name" value="DSPc"/>
    <property type="match status" value="1"/>
</dbReference>
<dbReference type="GO" id="GO:0005634">
    <property type="term" value="C:nucleus"/>
    <property type="evidence" value="ECO:0007669"/>
    <property type="project" value="UniProtKB-SubCell"/>
</dbReference>
<organism evidence="15">
    <name type="scientific">Ixodes ricinus</name>
    <name type="common">Common tick</name>
    <name type="synonym">Acarus ricinus</name>
    <dbReference type="NCBI Taxonomy" id="34613"/>
    <lineage>
        <taxon>Eukaryota</taxon>
        <taxon>Metazoa</taxon>
        <taxon>Ecdysozoa</taxon>
        <taxon>Arthropoda</taxon>
        <taxon>Chelicerata</taxon>
        <taxon>Arachnida</taxon>
        <taxon>Acari</taxon>
        <taxon>Parasitiformes</taxon>
        <taxon>Ixodida</taxon>
        <taxon>Ixodoidea</taxon>
        <taxon>Ixodidae</taxon>
        <taxon>Ixodinae</taxon>
        <taxon>Ixodes</taxon>
    </lineage>
</organism>
<evidence type="ECO:0000256" key="5">
    <source>
        <dbReference type="ARBA" id="ARBA00022801"/>
    </source>
</evidence>
<dbReference type="GO" id="GO:0005737">
    <property type="term" value="C:cytoplasm"/>
    <property type="evidence" value="ECO:0007669"/>
    <property type="project" value="UniProtKB-SubCell"/>
</dbReference>
<reference evidence="15" key="1">
    <citation type="submission" date="2016-02" db="EMBL/GenBank/DDBJ databases">
        <title>RNAseq analyses of the midgut from blood- or serum-fed Ixodes ricinus ticks.</title>
        <authorList>
            <person name="Perner J."/>
            <person name="Provaznik J."/>
            <person name="Schrenkova J."/>
            <person name="Urbanova V."/>
            <person name="Ribeiro J.M."/>
            <person name="Kopacek P."/>
        </authorList>
    </citation>
    <scope>NUCLEOTIDE SEQUENCE</scope>
    <source>
        <tissue evidence="15">Gut</tissue>
    </source>
</reference>
<dbReference type="EMBL" id="GEFM01002425">
    <property type="protein sequence ID" value="JAP73371.1"/>
    <property type="molecule type" value="mRNA"/>
</dbReference>
<dbReference type="PIRSF" id="PIRSF000941">
    <property type="entry name" value="DUSP12"/>
    <property type="match status" value="1"/>
</dbReference>
<dbReference type="PANTHER" id="PTHR45848">
    <property type="entry name" value="DUAL SPECIFICITY PROTEIN PHOSPHATASE 12 FAMILY MEMBER"/>
    <property type="match status" value="1"/>
</dbReference>
<evidence type="ECO:0000256" key="9">
    <source>
        <dbReference type="ARBA" id="ARBA00048336"/>
    </source>
</evidence>
<dbReference type="InterPro" id="IPR029021">
    <property type="entry name" value="Prot-tyrosine_phosphatase-like"/>
</dbReference>
<dbReference type="Pfam" id="PF00782">
    <property type="entry name" value="DSPc"/>
    <property type="match status" value="1"/>
</dbReference>
<evidence type="ECO:0000256" key="7">
    <source>
        <dbReference type="ARBA" id="ARBA00023242"/>
    </source>
</evidence>
<evidence type="ECO:0000259" key="13">
    <source>
        <dbReference type="PROSITE" id="PS50054"/>
    </source>
</evidence>
<keyword evidence="7" id="KW-0539">Nucleus</keyword>
<evidence type="ECO:0000256" key="8">
    <source>
        <dbReference type="ARBA" id="ARBA00047761"/>
    </source>
</evidence>
<evidence type="ECO:0000256" key="1">
    <source>
        <dbReference type="ARBA" id="ARBA00004123"/>
    </source>
</evidence>
<dbReference type="GO" id="GO:0004722">
    <property type="term" value="F:protein serine/threonine phosphatase activity"/>
    <property type="evidence" value="ECO:0007669"/>
    <property type="project" value="UniProtKB-EC"/>
</dbReference>
<sequence>PSSIPLCSAIEERLFLGGRDAAEDDPTVRALGITHILTADIFPLELEGSKSNLQLLFLQVDDRPEEDLLSHFEKACKFIDQGCRNGGCLVHCYFGVSRSATLVIAYIMQKYRLDYTTAFERVREKRTCIGPNQGFIFQLNLFHAMDYKLDKGNIQYRLYLLDKLATVAKRAGAFSAVPDELKTLWSVDDEAGGEHLKCRKCRLALFPTSKIVPHIPDESVPWWDPRWKEPPGQLCSSSFFVEPTGWLFHQAQSLQGKVLCPKCNSKVGNYNWAGLYCECGACVQPGFHITPGRVDRTLSTSKPASPSADAAQSDDSNS</sequence>
<keyword evidence="5" id="KW-0378">Hydrolase</keyword>
<evidence type="ECO:0000256" key="6">
    <source>
        <dbReference type="ARBA" id="ARBA00022912"/>
    </source>
</evidence>
<feature type="non-terminal residue" evidence="15">
    <location>
        <position position="1"/>
    </location>
</feature>
<dbReference type="InterPro" id="IPR000340">
    <property type="entry name" value="Dual-sp_phosphatase_cat-dom"/>
</dbReference>
<comment type="subcellular location">
    <subcellularLocation>
        <location evidence="2">Cytoplasm</location>
    </subcellularLocation>
    <subcellularLocation>
        <location evidence="1">Nucleus</location>
    </subcellularLocation>
</comment>
<evidence type="ECO:0000256" key="3">
    <source>
        <dbReference type="ARBA" id="ARBA00008601"/>
    </source>
</evidence>
<feature type="region of interest" description="Disordered" evidence="12">
    <location>
        <begin position="297"/>
        <end position="318"/>
    </location>
</feature>
<dbReference type="InterPro" id="IPR016130">
    <property type="entry name" value="Tyr_Pase_AS"/>
</dbReference>